<name>A0A1V3NS04_9GAMM</name>
<organism evidence="2 3">
    <name type="scientific">Thioalkalivibrio denitrificans</name>
    <dbReference type="NCBI Taxonomy" id="108003"/>
    <lineage>
        <taxon>Bacteria</taxon>
        <taxon>Pseudomonadati</taxon>
        <taxon>Pseudomonadota</taxon>
        <taxon>Gammaproteobacteria</taxon>
        <taxon>Chromatiales</taxon>
        <taxon>Ectothiorhodospiraceae</taxon>
        <taxon>Thioalkalivibrio</taxon>
    </lineage>
</organism>
<evidence type="ECO:0000259" key="1">
    <source>
        <dbReference type="Pfam" id="PF13490"/>
    </source>
</evidence>
<protein>
    <submittedName>
        <fullName evidence="2">Anti-sigma factor</fullName>
    </submittedName>
</protein>
<dbReference type="Gene3D" id="1.10.10.1320">
    <property type="entry name" value="Anti-sigma factor, zinc-finger domain"/>
    <property type="match status" value="1"/>
</dbReference>
<accession>A0A1V3NS04</accession>
<sequence>MSEDKLSCEEVIEQLFTYLDGELDHVHSAAIDRHLERCRDCFSRAEFEKRLRERIRASARAKAPDSLHRRIKGLLDQY</sequence>
<evidence type="ECO:0000313" key="3">
    <source>
        <dbReference type="Proteomes" id="UP000189462"/>
    </source>
</evidence>
<dbReference type="AlphaFoldDB" id="A0A1V3NS04"/>
<dbReference type="EMBL" id="MVBK01000015">
    <property type="protein sequence ID" value="OOG27830.1"/>
    <property type="molecule type" value="Genomic_DNA"/>
</dbReference>
<comment type="caution">
    <text evidence="2">The sequence shown here is derived from an EMBL/GenBank/DDBJ whole genome shotgun (WGS) entry which is preliminary data.</text>
</comment>
<dbReference type="InterPro" id="IPR041916">
    <property type="entry name" value="Anti_sigma_zinc_sf"/>
</dbReference>
<keyword evidence="3" id="KW-1185">Reference proteome</keyword>
<gene>
    <name evidence="2" type="ORF">B1C78_02670</name>
</gene>
<proteinExistence type="predicted"/>
<feature type="domain" description="Putative zinc-finger" evidence="1">
    <location>
        <begin position="8"/>
        <end position="41"/>
    </location>
</feature>
<dbReference type="Proteomes" id="UP000189462">
    <property type="component" value="Unassembled WGS sequence"/>
</dbReference>
<dbReference type="STRING" id="108003.B1C78_02670"/>
<dbReference type="OrthoDB" id="3267840at2"/>
<evidence type="ECO:0000313" key="2">
    <source>
        <dbReference type="EMBL" id="OOG27830.1"/>
    </source>
</evidence>
<dbReference type="Pfam" id="PF13490">
    <property type="entry name" value="zf-HC2"/>
    <property type="match status" value="1"/>
</dbReference>
<dbReference type="RefSeq" id="WP_077277591.1">
    <property type="nucleotide sequence ID" value="NZ_MVBK01000015.1"/>
</dbReference>
<reference evidence="2 3" key="1">
    <citation type="submission" date="2017-02" db="EMBL/GenBank/DDBJ databases">
        <title>Genomic diversity within the haloalkaliphilic genus Thioalkalivibrio.</title>
        <authorList>
            <person name="Ahn A.-C."/>
            <person name="Meier-Kolthoff J."/>
            <person name="Overmars L."/>
            <person name="Richter M."/>
            <person name="Woyke T."/>
            <person name="Sorokin D.Y."/>
            <person name="Muyzer G."/>
        </authorList>
    </citation>
    <scope>NUCLEOTIDE SEQUENCE [LARGE SCALE GENOMIC DNA]</scope>
    <source>
        <strain evidence="2 3">ALJD</strain>
    </source>
</reference>
<dbReference type="InterPro" id="IPR027383">
    <property type="entry name" value="Znf_put"/>
</dbReference>